<feature type="region of interest" description="Disordered" evidence="10">
    <location>
        <begin position="814"/>
        <end position="842"/>
    </location>
</feature>
<dbReference type="PANTHER" id="PTHR11361:SF34">
    <property type="entry name" value="DNA MISMATCH REPAIR PROTEIN MSH1, MITOCHONDRIAL"/>
    <property type="match status" value="1"/>
</dbReference>
<comment type="caution">
    <text evidence="12">The sequence shown here is derived from an EMBL/GenBank/DDBJ whole genome shotgun (WGS) entry which is preliminary data.</text>
</comment>
<dbReference type="PANTHER" id="PTHR11361">
    <property type="entry name" value="DNA MISMATCH REPAIR PROTEIN MUTS FAMILY MEMBER"/>
    <property type="match status" value="1"/>
</dbReference>
<gene>
    <name evidence="7 12" type="primary">mutS</name>
    <name evidence="12" type="ORF">G9U52_13095</name>
</gene>
<dbReference type="Pfam" id="PF00488">
    <property type="entry name" value="MutS_V"/>
    <property type="match status" value="1"/>
</dbReference>
<name>A0ABX0J4M2_9BACL</name>
<dbReference type="InterPro" id="IPR017261">
    <property type="entry name" value="DNA_mismatch_repair_MutS/MSH"/>
</dbReference>
<dbReference type="InterPro" id="IPR036187">
    <property type="entry name" value="DNA_mismatch_repair_MutS_sf"/>
</dbReference>
<proteinExistence type="inferred from homology"/>
<evidence type="ECO:0000256" key="3">
    <source>
        <dbReference type="ARBA" id="ARBA00022763"/>
    </source>
</evidence>
<evidence type="ECO:0000256" key="1">
    <source>
        <dbReference type="ARBA" id="ARBA00006271"/>
    </source>
</evidence>
<evidence type="ECO:0000313" key="12">
    <source>
        <dbReference type="EMBL" id="NHN30771.1"/>
    </source>
</evidence>
<keyword evidence="6 7" id="KW-0234">DNA repair</keyword>
<dbReference type="InterPro" id="IPR007861">
    <property type="entry name" value="DNA_mismatch_repair_MutS_clamp"/>
</dbReference>
<dbReference type="InterPro" id="IPR000432">
    <property type="entry name" value="DNA_mismatch_repair_MutS_C"/>
</dbReference>
<dbReference type="Gene3D" id="3.30.420.110">
    <property type="entry name" value="MutS, connector domain"/>
    <property type="match status" value="1"/>
</dbReference>
<dbReference type="SMART" id="SM00534">
    <property type="entry name" value="MUTSac"/>
    <property type="match status" value="1"/>
</dbReference>
<dbReference type="SUPFAM" id="SSF55271">
    <property type="entry name" value="DNA repair protein MutS, domain I"/>
    <property type="match status" value="1"/>
</dbReference>
<dbReference type="Gene3D" id="3.40.50.300">
    <property type="entry name" value="P-loop containing nucleotide triphosphate hydrolases"/>
    <property type="match status" value="1"/>
</dbReference>
<dbReference type="PIRSF" id="PIRSF037677">
    <property type="entry name" value="DNA_mis_repair_Msh6"/>
    <property type="match status" value="1"/>
</dbReference>
<dbReference type="HAMAP" id="MF_00096">
    <property type="entry name" value="MutS"/>
    <property type="match status" value="1"/>
</dbReference>
<evidence type="ECO:0000256" key="8">
    <source>
        <dbReference type="NCBIfam" id="TIGR01070"/>
    </source>
</evidence>
<keyword evidence="2 7" id="KW-0547">Nucleotide-binding</keyword>
<dbReference type="InterPro" id="IPR007695">
    <property type="entry name" value="DNA_mismatch_repair_MutS-lik_N"/>
</dbReference>
<dbReference type="Pfam" id="PF05192">
    <property type="entry name" value="MutS_III"/>
    <property type="match status" value="1"/>
</dbReference>
<evidence type="ECO:0000256" key="5">
    <source>
        <dbReference type="ARBA" id="ARBA00023125"/>
    </source>
</evidence>
<dbReference type="Pfam" id="PF05188">
    <property type="entry name" value="MutS_II"/>
    <property type="match status" value="1"/>
</dbReference>
<dbReference type="SUPFAM" id="SSF52540">
    <property type="entry name" value="P-loop containing nucleoside triphosphate hydrolases"/>
    <property type="match status" value="1"/>
</dbReference>
<evidence type="ECO:0000313" key="13">
    <source>
        <dbReference type="Proteomes" id="UP001165962"/>
    </source>
</evidence>
<feature type="compositionally biased region" description="Basic and acidic residues" evidence="10">
    <location>
        <begin position="822"/>
        <end position="834"/>
    </location>
</feature>
<dbReference type="PROSITE" id="PS00486">
    <property type="entry name" value="DNA_MISMATCH_REPAIR_2"/>
    <property type="match status" value="1"/>
</dbReference>
<dbReference type="InterPro" id="IPR007696">
    <property type="entry name" value="DNA_mismatch_repair_MutS_core"/>
</dbReference>
<keyword evidence="4 7" id="KW-0067">ATP-binding</keyword>
<sequence>MATYTPMIEQYLAIKAEVLDAFLFFRLGDFYEMFFEDAILASRELEITLTGREGGGEERIPMCGIPHHAADNYIARLIEKGYKVAICEQVEDPAQAKGVVRREIVRIITPGTVMDARSLSETNNYIISVVEATDGSFGFAACDISTGELFVTRLEGTAALVLDEINVYHPSELLATPELLAQLGERGTGWAGTMVLTPREHNRGQADLQLNTYFSEADLTALPVGGLPCVRQLMAYLVETQKRSLGHIKHIRIYEQNQYMIMDPFTRRNLELVETVRDRAKKGTLLWLLDKTVTAMGGRLLRRWIEKPLTSAAAIQDRLEAVDRLYHQLIVRDGLKQSLKEVYDLERLVARIAYGNANARDLCALKATLLQVPVLKQECDASGSATLAKLAAGMDTCDDVLAWIEEAITEEPPISIRDGGMIKPGYHAYLDQLREASTNGKQWIAALEKQERERTGVKSLKIGYNKVFGYYIEVSKSNLSTLEASRYERKQTLANAERFITPELKEKEGLILEAQEKMVDLEYELFMQLRDKLSLHISRLQRLAEQIAAVDVYQSMAAVSATNRYTKPEIGDYYELHIEAGRHPVVEAVMEDGYFIANDTVLNAADGSMLLITGPNMAGKSTYMRQVAIICLLAQIGCFVPADKATVPIIDRIFTRIGAADDLIGGQSTFMVEMMDIQVMTDKATDRSLVIIDELGRGTSTGEGMAIAQAVIEHLHDQIGCKTLVSTHFHELAHLEDTLPSLRNYCMAVKESGRQVTFLRKLIPGAASTSYGIYCAQIAGLPSGIIDRSYELLHAFEQRSELLQEAVAKPLEHLAGNSIDKPSIDKPSIDKPIESEEPTDDHEARFSYSSSATATLVQTELVQVQAQPQIKETAAVQLSLFQEDATAAGRSKKKPDPKAEQLVEQLKTVDLMNMTPMMAMNFLFDLKKQLL</sequence>
<evidence type="ECO:0000256" key="10">
    <source>
        <dbReference type="SAM" id="MobiDB-lite"/>
    </source>
</evidence>
<evidence type="ECO:0000256" key="9">
    <source>
        <dbReference type="RuleBase" id="RU003756"/>
    </source>
</evidence>
<dbReference type="InterPro" id="IPR027417">
    <property type="entry name" value="P-loop_NTPase"/>
</dbReference>
<evidence type="ECO:0000256" key="6">
    <source>
        <dbReference type="ARBA" id="ARBA00023204"/>
    </source>
</evidence>
<keyword evidence="13" id="KW-1185">Reference proteome</keyword>
<dbReference type="InterPro" id="IPR007860">
    <property type="entry name" value="DNA_mmatch_repair_MutS_con_dom"/>
</dbReference>
<dbReference type="NCBIfam" id="NF003810">
    <property type="entry name" value="PRK05399.1"/>
    <property type="match status" value="1"/>
</dbReference>
<accession>A0ABX0J4M2</accession>
<dbReference type="SMART" id="SM00533">
    <property type="entry name" value="MUTSd"/>
    <property type="match status" value="1"/>
</dbReference>
<keyword evidence="3 7" id="KW-0227">DNA damage</keyword>
<dbReference type="Pfam" id="PF05190">
    <property type="entry name" value="MutS_IV"/>
    <property type="match status" value="1"/>
</dbReference>
<dbReference type="NCBIfam" id="TIGR01070">
    <property type="entry name" value="mutS1"/>
    <property type="match status" value="1"/>
</dbReference>
<feature type="binding site" evidence="7">
    <location>
        <begin position="614"/>
        <end position="621"/>
    </location>
    <ligand>
        <name>ATP</name>
        <dbReference type="ChEBI" id="CHEBI:30616"/>
    </ligand>
</feature>
<comment type="function">
    <text evidence="7">This protein is involved in the repair of mismatches in DNA. It is possible that it carries out the mismatch recognition step. This protein has a weak ATPase activity.</text>
</comment>
<evidence type="ECO:0000259" key="11">
    <source>
        <dbReference type="PROSITE" id="PS00486"/>
    </source>
</evidence>
<dbReference type="RefSeq" id="WP_166150119.1">
    <property type="nucleotide sequence ID" value="NZ_JAAOIW010000004.1"/>
</dbReference>
<evidence type="ECO:0000256" key="4">
    <source>
        <dbReference type="ARBA" id="ARBA00022840"/>
    </source>
</evidence>
<dbReference type="InterPro" id="IPR036678">
    <property type="entry name" value="MutS_con_dom_sf"/>
</dbReference>
<feature type="domain" description="DNA mismatch repair proteins mutS family" evidence="11">
    <location>
        <begin position="688"/>
        <end position="704"/>
    </location>
</feature>
<dbReference type="SUPFAM" id="SSF53150">
    <property type="entry name" value="DNA repair protein MutS, domain II"/>
    <property type="match status" value="1"/>
</dbReference>
<dbReference type="InterPro" id="IPR016151">
    <property type="entry name" value="DNA_mismatch_repair_MutS_N"/>
</dbReference>
<protein>
    <recommendedName>
        <fullName evidence="7 8">DNA mismatch repair protein MutS</fullName>
    </recommendedName>
</protein>
<comment type="similarity">
    <text evidence="1 7 9">Belongs to the DNA mismatch repair MutS family.</text>
</comment>
<organism evidence="12 13">
    <name type="scientific">Paenibacillus agricola</name>
    <dbReference type="NCBI Taxonomy" id="2716264"/>
    <lineage>
        <taxon>Bacteria</taxon>
        <taxon>Bacillati</taxon>
        <taxon>Bacillota</taxon>
        <taxon>Bacilli</taxon>
        <taxon>Bacillales</taxon>
        <taxon>Paenibacillaceae</taxon>
        <taxon>Paenibacillus</taxon>
    </lineage>
</organism>
<dbReference type="Pfam" id="PF01624">
    <property type="entry name" value="MutS_I"/>
    <property type="match status" value="1"/>
</dbReference>
<dbReference type="InterPro" id="IPR005748">
    <property type="entry name" value="DNA_mismatch_repair_MutS"/>
</dbReference>
<dbReference type="Gene3D" id="1.10.1420.10">
    <property type="match status" value="2"/>
</dbReference>
<evidence type="ECO:0000256" key="7">
    <source>
        <dbReference type="HAMAP-Rule" id="MF_00096"/>
    </source>
</evidence>
<dbReference type="Proteomes" id="UP001165962">
    <property type="component" value="Unassembled WGS sequence"/>
</dbReference>
<dbReference type="SUPFAM" id="SSF48334">
    <property type="entry name" value="DNA repair protein MutS, domain III"/>
    <property type="match status" value="1"/>
</dbReference>
<keyword evidence="5 7" id="KW-0238">DNA-binding</keyword>
<reference evidence="12" key="1">
    <citation type="submission" date="2020-03" db="EMBL/GenBank/DDBJ databases">
        <title>Draft sequencing of Paenibacilllus sp. S3N08.</title>
        <authorList>
            <person name="Kim D.-U."/>
        </authorList>
    </citation>
    <scope>NUCLEOTIDE SEQUENCE</scope>
    <source>
        <strain evidence="12">S3N08</strain>
    </source>
</reference>
<dbReference type="EMBL" id="JAAOIW010000004">
    <property type="protein sequence ID" value="NHN30771.1"/>
    <property type="molecule type" value="Genomic_DNA"/>
</dbReference>
<dbReference type="InterPro" id="IPR045076">
    <property type="entry name" value="MutS"/>
</dbReference>
<evidence type="ECO:0000256" key="2">
    <source>
        <dbReference type="ARBA" id="ARBA00022741"/>
    </source>
</evidence>
<dbReference type="Gene3D" id="3.40.1170.10">
    <property type="entry name" value="DNA repair protein MutS, domain I"/>
    <property type="match status" value="1"/>
</dbReference>